<evidence type="ECO:0000259" key="4">
    <source>
        <dbReference type="PROSITE" id="PS51886"/>
    </source>
</evidence>
<dbReference type="InterPro" id="IPR006571">
    <property type="entry name" value="TLDc_dom"/>
</dbReference>
<accession>A0A1R2CPI7</accession>
<evidence type="ECO:0000256" key="1">
    <source>
        <dbReference type="ARBA" id="ARBA00009540"/>
    </source>
</evidence>
<dbReference type="PANTHER" id="PTHR23354">
    <property type="entry name" value="NUCLEOLAR PROTEIN 7/ESTROGEN RECEPTOR COACTIVATOR-RELATED"/>
    <property type="match status" value="1"/>
</dbReference>
<dbReference type="InterPro" id="IPR036779">
    <property type="entry name" value="LysM_dom_sf"/>
</dbReference>
<dbReference type="Gene3D" id="3.10.350.10">
    <property type="entry name" value="LysM domain"/>
    <property type="match status" value="1"/>
</dbReference>
<proteinExistence type="inferred from homology"/>
<keyword evidence="6" id="KW-1185">Reference proteome</keyword>
<feature type="coiled-coil region" evidence="2">
    <location>
        <begin position="88"/>
        <end position="121"/>
    </location>
</feature>
<evidence type="ECO:0000256" key="2">
    <source>
        <dbReference type="SAM" id="Coils"/>
    </source>
</evidence>
<dbReference type="InterPro" id="IPR018392">
    <property type="entry name" value="LysM"/>
</dbReference>
<evidence type="ECO:0000313" key="5">
    <source>
        <dbReference type="EMBL" id="OMJ90902.1"/>
    </source>
</evidence>
<comment type="similarity">
    <text evidence="1">Belongs to the OXR1 family.</text>
</comment>
<dbReference type="Pfam" id="PF01476">
    <property type="entry name" value="LysM"/>
    <property type="match status" value="1"/>
</dbReference>
<feature type="domain" description="TLDc" evidence="4">
    <location>
        <begin position="402"/>
        <end position="519"/>
    </location>
</feature>
<dbReference type="CDD" id="cd00118">
    <property type="entry name" value="LysM"/>
    <property type="match status" value="1"/>
</dbReference>
<dbReference type="PROSITE" id="PS51782">
    <property type="entry name" value="LYSM"/>
    <property type="match status" value="1"/>
</dbReference>
<dbReference type="SUPFAM" id="SSF54106">
    <property type="entry name" value="LysM domain"/>
    <property type="match status" value="1"/>
</dbReference>
<dbReference type="EMBL" id="MPUH01000093">
    <property type="protein sequence ID" value="OMJ90902.1"/>
    <property type="molecule type" value="Genomic_DNA"/>
</dbReference>
<feature type="domain" description="LysM" evidence="3">
    <location>
        <begin position="2"/>
        <end position="46"/>
    </location>
</feature>
<dbReference type="Proteomes" id="UP000187209">
    <property type="component" value="Unassembled WGS sequence"/>
</dbReference>
<dbReference type="PROSITE" id="PS51886">
    <property type="entry name" value="TLDC"/>
    <property type="match status" value="1"/>
</dbReference>
<evidence type="ECO:0000313" key="6">
    <source>
        <dbReference type="Proteomes" id="UP000187209"/>
    </source>
</evidence>
<sequence>MEEYVVQEDDSWISISLKLDIRLYTLLRLNGKSEESLIYPGMRLKLQAQKKVEIKEQKVMKVDENKGEEGKKLDVVVEEKCLSTEKENELLKTKVQEVDKKENLAENKKNIVDECSQVEDKKQKNIEKKSFIGEKVKKIVGRWKMFKKKPEAEDDKKGTKSEIIRESKNEEEKFFIINQEIMSQSVMTGNSWGNNRMSISEEYEILGRNTIEPPECLEKEIIYCTSEGEVKGKIRLEPQGLYFHPTVKKGRCEVRVIDNIRKCDPDNFRAYIDIINISEAKLLDNSYLKPREHVLILQIIVTAVSRHESSETPMASVFFKILSSFQDFNTRRMDLEKSATEIVDFLKKYLSKAENPDYPLTSIPYYEYLSSYLQAINPQLSEIETGSIMIPFNLPELSIPSVVLTEKMIKEIVSKLPDLYKPRNWEQYFSTEQCGFSLLTFLRITENRGPNILVVKDHKKKVFGAFLPISWKNSKLFYGTGEIFLFNFDQKQKISCFYASLLNECYLASDYEGIIFGGG</sequence>
<protein>
    <recommendedName>
        <fullName evidence="7">TLDc domain-containing protein</fullName>
    </recommendedName>
</protein>
<gene>
    <name evidence="5" type="ORF">SteCoe_6664</name>
</gene>
<name>A0A1R2CPI7_9CILI</name>
<comment type="caution">
    <text evidence="5">The sequence shown here is derived from an EMBL/GenBank/DDBJ whole genome shotgun (WGS) entry which is preliminary data.</text>
</comment>
<dbReference type="Pfam" id="PF07534">
    <property type="entry name" value="TLD"/>
    <property type="match status" value="1"/>
</dbReference>
<organism evidence="5 6">
    <name type="scientific">Stentor coeruleus</name>
    <dbReference type="NCBI Taxonomy" id="5963"/>
    <lineage>
        <taxon>Eukaryota</taxon>
        <taxon>Sar</taxon>
        <taxon>Alveolata</taxon>
        <taxon>Ciliophora</taxon>
        <taxon>Postciliodesmatophora</taxon>
        <taxon>Heterotrichea</taxon>
        <taxon>Heterotrichida</taxon>
        <taxon>Stentoridae</taxon>
        <taxon>Stentor</taxon>
    </lineage>
</organism>
<dbReference type="OrthoDB" id="26679at2759"/>
<evidence type="ECO:0000259" key="3">
    <source>
        <dbReference type="PROSITE" id="PS51782"/>
    </source>
</evidence>
<evidence type="ECO:0008006" key="7">
    <source>
        <dbReference type="Google" id="ProtNLM"/>
    </source>
</evidence>
<reference evidence="5 6" key="1">
    <citation type="submission" date="2016-11" db="EMBL/GenBank/DDBJ databases">
        <title>The macronuclear genome of Stentor coeruleus: a giant cell with tiny introns.</title>
        <authorList>
            <person name="Slabodnick M."/>
            <person name="Ruby J.G."/>
            <person name="Reiff S.B."/>
            <person name="Swart E.C."/>
            <person name="Gosai S."/>
            <person name="Prabakaran S."/>
            <person name="Witkowska E."/>
            <person name="Larue G.E."/>
            <person name="Fisher S."/>
            <person name="Freeman R.M."/>
            <person name="Gunawardena J."/>
            <person name="Chu W."/>
            <person name="Stover N.A."/>
            <person name="Gregory B.D."/>
            <person name="Nowacki M."/>
            <person name="Derisi J."/>
            <person name="Roy S.W."/>
            <person name="Marshall W.F."/>
            <person name="Sood P."/>
        </authorList>
    </citation>
    <scope>NUCLEOTIDE SEQUENCE [LARGE SCALE GENOMIC DNA]</scope>
    <source>
        <strain evidence="5">WM001</strain>
    </source>
</reference>
<keyword evidence="2" id="KW-0175">Coiled coil</keyword>
<dbReference type="SMART" id="SM00257">
    <property type="entry name" value="LysM"/>
    <property type="match status" value="1"/>
</dbReference>
<dbReference type="AlphaFoldDB" id="A0A1R2CPI7"/>
<dbReference type="SMART" id="SM00584">
    <property type="entry name" value="TLDc"/>
    <property type="match status" value="1"/>
</dbReference>